<evidence type="ECO:0000256" key="1">
    <source>
        <dbReference type="ARBA" id="ARBA00004651"/>
    </source>
</evidence>
<dbReference type="InterPro" id="IPR018541">
    <property type="entry name" value="Ftsk_gamma"/>
</dbReference>
<dbReference type="SMART" id="SM00843">
    <property type="entry name" value="Ftsk_gamma"/>
    <property type="match status" value="1"/>
</dbReference>
<keyword evidence="10" id="KW-0238">DNA-binding</keyword>
<evidence type="ECO:0000256" key="12">
    <source>
        <dbReference type="ARBA" id="ARBA00023306"/>
    </source>
</evidence>
<evidence type="ECO:0000256" key="11">
    <source>
        <dbReference type="ARBA" id="ARBA00023136"/>
    </source>
</evidence>
<dbReference type="Proteomes" id="UP000230906">
    <property type="component" value="Unassembled WGS sequence"/>
</dbReference>
<keyword evidence="9 16" id="KW-1133">Transmembrane helix</keyword>
<accession>A0A2H0RGB9</accession>
<evidence type="ECO:0000256" key="9">
    <source>
        <dbReference type="ARBA" id="ARBA00022989"/>
    </source>
</evidence>
<evidence type="ECO:0000256" key="14">
    <source>
        <dbReference type="PROSITE-ProRule" id="PRU00289"/>
    </source>
</evidence>
<feature type="transmembrane region" description="Helical" evidence="16">
    <location>
        <begin position="140"/>
        <end position="159"/>
    </location>
</feature>
<evidence type="ECO:0000256" key="6">
    <source>
        <dbReference type="ARBA" id="ARBA00022741"/>
    </source>
</evidence>
<keyword evidence="4 18" id="KW-0132">Cell division</keyword>
<dbReference type="InterPro" id="IPR036388">
    <property type="entry name" value="WH-like_DNA-bd_sf"/>
</dbReference>
<dbReference type="SMART" id="SM00382">
    <property type="entry name" value="AAA"/>
    <property type="match status" value="1"/>
</dbReference>
<dbReference type="GO" id="GO:0051301">
    <property type="term" value="P:cell division"/>
    <property type="evidence" value="ECO:0007669"/>
    <property type="project" value="UniProtKB-KW"/>
</dbReference>
<feature type="transmembrane region" description="Helical" evidence="16">
    <location>
        <begin position="101"/>
        <end position="120"/>
    </location>
</feature>
<evidence type="ECO:0000256" key="13">
    <source>
        <dbReference type="ARBA" id="ARBA00025923"/>
    </source>
</evidence>
<evidence type="ECO:0000256" key="2">
    <source>
        <dbReference type="ARBA" id="ARBA00006474"/>
    </source>
</evidence>
<sequence>MAKKKVGRPRKKRPVDELDDERPSAFLRGEIKDTIWAIALSIIGIFLLLSSLGKAGPAGRIIYNLLHNLFGQGFFLIPLLLFLVAVSFVRDSRPSFAKFRIGSGMVAFASLLALLGIFYPESGGWLGNLIASPLLKLFDIYVSVIITLALAIIAGLVLFDSKITLDGRLFGLRLWGEKEDELFDDEGNELEEDELTEDNFAIEDPADLEGAPEPEPIAAESKNRDKLGAVGVFSGFIARGGREAVPFAPPPLALLSRDSGRPGVGDIKANANIIKRTLANFGITVEMDEISIGPSITRYAFKPAEGVRLSRILTLQRDLELSLAAHPIRIEAPIPGKALVGIEIPNTTKTTVGLGSLIGNKAFADNPDPLLVSLGRGISGEPYFARLTKAPHLLVAGATGAGKSVTIHTMITSLLYRQPPENLRFIMIDPKRVELTLYNRIPHLLTPVITDPKKAILALRWAAGEMDRRYNILEAEAVRDIASYHKNVLEPALTKFTPTKVEGPNEETGPERMPYIVIIIDELADIMSTYPRELEAAIVRLAQMSRAVGIHLIISTQRPSVEVITGLIKANIPSRVALQVTSQIDSRTILDTPGAEKLLGAGDMLYQGAEMGKPIRLQSAFITEDEVKKVTSHLAKSYEDVLPDTISFEPEAGHGGRESLFGTALDAGDDDDLYEDARVAVAAAGKASASYLQRKLKVGYARAARLIDMLEERGVVGPGEGAKPREVYNNQEGYGREDEE</sequence>
<dbReference type="Pfam" id="PF09397">
    <property type="entry name" value="FtsK_gamma"/>
    <property type="match status" value="1"/>
</dbReference>
<dbReference type="Gene3D" id="1.10.10.10">
    <property type="entry name" value="Winged helix-like DNA-binding domain superfamily/Winged helix DNA-binding domain"/>
    <property type="match status" value="1"/>
</dbReference>
<feature type="binding site" evidence="14">
    <location>
        <begin position="397"/>
        <end position="404"/>
    </location>
    <ligand>
        <name>ATP</name>
        <dbReference type="ChEBI" id="CHEBI:30616"/>
    </ligand>
</feature>
<dbReference type="Gene3D" id="3.30.980.40">
    <property type="match status" value="1"/>
</dbReference>
<keyword evidence="6 14" id="KW-0547">Nucleotide-binding</keyword>
<comment type="similarity">
    <text evidence="2">Belongs to the FtsK/SpoIIIE/SftA family.</text>
</comment>
<organism evidence="18 19">
    <name type="scientific">Candidatus Vogelbacteria bacterium CG10_big_fil_rev_8_21_14_0_10_50_13</name>
    <dbReference type="NCBI Taxonomy" id="1975044"/>
    <lineage>
        <taxon>Bacteria</taxon>
        <taxon>Candidatus Vogeliibacteriota</taxon>
    </lineage>
</organism>
<keyword evidence="5 16" id="KW-0812">Transmembrane</keyword>
<dbReference type="AlphaFoldDB" id="A0A2H0RGB9"/>
<evidence type="ECO:0000313" key="18">
    <source>
        <dbReference type="EMBL" id="PIR45558.1"/>
    </source>
</evidence>
<evidence type="ECO:0000256" key="15">
    <source>
        <dbReference type="SAM" id="MobiDB-lite"/>
    </source>
</evidence>
<keyword evidence="11 16" id="KW-0472">Membrane</keyword>
<proteinExistence type="inferred from homology"/>
<evidence type="ECO:0000259" key="17">
    <source>
        <dbReference type="PROSITE" id="PS50901"/>
    </source>
</evidence>
<dbReference type="InterPro" id="IPR050206">
    <property type="entry name" value="FtsK/SpoIIIE/SftA"/>
</dbReference>
<dbReference type="PROSITE" id="PS50901">
    <property type="entry name" value="FTSK"/>
    <property type="match status" value="1"/>
</dbReference>
<keyword evidence="3" id="KW-1003">Cell membrane</keyword>
<dbReference type="GO" id="GO:0003677">
    <property type="term" value="F:DNA binding"/>
    <property type="evidence" value="ECO:0007669"/>
    <property type="project" value="UniProtKB-KW"/>
</dbReference>
<gene>
    <name evidence="18" type="ORF">COV09_00740</name>
</gene>
<evidence type="ECO:0000256" key="5">
    <source>
        <dbReference type="ARBA" id="ARBA00022692"/>
    </source>
</evidence>
<dbReference type="InterPro" id="IPR002543">
    <property type="entry name" value="FtsK_dom"/>
</dbReference>
<evidence type="ECO:0000313" key="19">
    <source>
        <dbReference type="Proteomes" id="UP000230906"/>
    </source>
</evidence>
<keyword evidence="8 14" id="KW-0067">ATP-binding</keyword>
<dbReference type="InterPro" id="IPR027417">
    <property type="entry name" value="P-loop_NTPase"/>
</dbReference>
<dbReference type="GO" id="GO:0005524">
    <property type="term" value="F:ATP binding"/>
    <property type="evidence" value="ECO:0007669"/>
    <property type="project" value="UniProtKB-UniRule"/>
</dbReference>
<dbReference type="EMBL" id="PCYJ01000014">
    <property type="protein sequence ID" value="PIR45558.1"/>
    <property type="molecule type" value="Genomic_DNA"/>
</dbReference>
<comment type="subcellular location">
    <subcellularLocation>
        <location evidence="1">Cell membrane</location>
        <topology evidence="1">Multi-pass membrane protein</topology>
    </subcellularLocation>
</comment>
<protein>
    <submittedName>
        <fullName evidence="18">Cell division protein FtsK</fullName>
    </submittedName>
</protein>
<dbReference type="PANTHER" id="PTHR22683:SF41">
    <property type="entry name" value="DNA TRANSLOCASE FTSK"/>
    <property type="match status" value="1"/>
</dbReference>
<feature type="region of interest" description="Disordered" evidence="15">
    <location>
        <begin position="714"/>
        <end position="740"/>
    </location>
</feature>
<keyword evidence="7" id="KW-0159">Chromosome partition</keyword>
<dbReference type="PANTHER" id="PTHR22683">
    <property type="entry name" value="SPORULATION PROTEIN RELATED"/>
    <property type="match status" value="1"/>
</dbReference>
<dbReference type="Pfam" id="PF17854">
    <property type="entry name" value="FtsK_alpha"/>
    <property type="match status" value="1"/>
</dbReference>
<feature type="transmembrane region" description="Helical" evidence="16">
    <location>
        <begin position="34"/>
        <end position="53"/>
    </location>
</feature>
<evidence type="ECO:0000256" key="16">
    <source>
        <dbReference type="SAM" id="Phobius"/>
    </source>
</evidence>
<dbReference type="Pfam" id="PF13491">
    <property type="entry name" value="FtsK_4TM"/>
    <property type="match status" value="1"/>
</dbReference>
<dbReference type="InterPro" id="IPR003593">
    <property type="entry name" value="AAA+_ATPase"/>
</dbReference>
<feature type="transmembrane region" description="Helical" evidence="16">
    <location>
        <begin position="65"/>
        <end position="89"/>
    </location>
</feature>
<dbReference type="SUPFAM" id="SSF52540">
    <property type="entry name" value="P-loop containing nucleoside triphosphate hydrolases"/>
    <property type="match status" value="1"/>
</dbReference>
<evidence type="ECO:0000256" key="8">
    <source>
        <dbReference type="ARBA" id="ARBA00022840"/>
    </source>
</evidence>
<dbReference type="Pfam" id="PF01580">
    <property type="entry name" value="FtsK_SpoIIIE"/>
    <property type="match status" value="1"/>
</dbReference>
<dbReference type="InterPro" id="IPR036390">
    <property type="entry name" value="WH_DNA-bd_sf"/>
</dbReference>
<feature type="domain" description="FtsK" evidence="17">
    <location>
        <begin position="380"/>
        <end position="587"/>
    </location>
</feature>
<comment type="subunit">
    <text evidence="13">Homohexamer. Forms a ring that surrounds DNA.</text>
</comment>
<dbReference type="InterPro" id="IPR025199">
    <property type="entry name" value="FtsK_4TM"/>
</dbReference>
<name>A0A2H0RGB9_9BACT</name>
<dbReference type="SUPFAM" id="SSF46785">
    <property type="entry name" value="Winged helix' DNA-binding domain"/>
    <property type="match status" value="1"/>
</dbReference>
<evidence type="ECO:0000256" key="10">
    <source>
        <dbReference type="ARBA" id="ARBA00023125"/>
    </source>
</evidence>
<evidence type="ECO:0000256" key="4">
    <source>
        <dbReference type="ARBA" id="ARBA00022618"/>
    </source>
</evidence>
<evidence type="ECO:0000256" key="3">
    <source>
        <dbReference type="ARBA" id="ARBA00022475"/>
    </source>
</evidence>
<keyword evidence="12" id="KW-0131">Cell cycle</keyword>
<dbReference type="GO" id="GO:0005886">
    <property type="term" value="C:plasma membrane"/>
    <property type="evidence" value="ECO:0007669"/>
    <property type="project" value="UniProtKB-SubCell"/>
</dbReference>
<comment type="caution">
    <text evidence="18">The sequence shown here is derived from an EMBL/GenBank/DDBJ whole genome shotgun (WGS) entry which is preliminary data.</text>
</comment>
<evidence type="ECO:0000256" key="7">
    <source>
        <dbReference type="ARBA" id="ARBA00022829"/>
    </source>
</evidence>
<dbReference type="GO" id="GO:0007059">
    <property type="term" value="P:chromosome segregation"/>
    <property type="evidence" value="ECO:0007669"/>
    <property type="project" value="UniProtKB-KW"/>
</dbReference>
<dbReference type="Gene3D" id="3.40.50.300">
    <property type="entry name" value="P-loop containing nucleotide triphosphate hydrolases"/>
    <property type="match status" value="1"/>
</dbReference>
<reference evidence="18 19" key="1">
    <citation type="submission" date="2017-09" db="EMBL/GenBank/DDBJ databases">
        <title>Depth-based differentiation of microbial function through sediment-hosted aquifers and enrichment of novel symbionts in the deep terrestrial subsurface.</title>
        <authorList>
            <person name="Probst A.J."/>
            <person name="Ladd B."/>
            <person name="Jarett J.K."/>
            <person name="Geller-Mcgrath D.E."/>
            <person name="Sieber C.M."/>
            <person name="Emerson J.B."/>
            <person name="Anantharaman K."/>
            <person name="Thomas B.C."/>
            <person name="Malmstrom R."/>
            <person name="Stieglmeier M."/>
            <person name="Klingl A."/>
            <person name="Woyke T."/>
            <person name="Ryan C.M."/>
            <person name="Banfield J.F."/>
        </authorList>
    </citation>
    <scope>NUCLEOTIDE SEQUENCE [LARGE SCALE GENOMIC DNA]</scope>
    <source>
        <strain evidence="18">CG10_big_fil_rev_8_21_14_0_10_50_13</strain>
    </source>
</reference>
<dbReference type="InterPro" id="IPR041027">
    <property type="entry name" value="FtsK_alpha"/>
</dbReference>